<dbReference type="EMBL" id="GBXM01000876">
    <property type="protein sequence ID" value="JAI07702.1"/>
    <property type="molecule type" value="Transcribed_RNA"/>
</dbReference>
<sequence length="21" mass="2596">MAYESSMNLNELYLYHFIFPL</sequence>
<reference evidence="1" key="2">
    <citation type="journal article" date="2015" name="Fish Shellfish Immunol.">
        <title>Early steps in the European eel (Anguilla anguilla)-Vibrio vulnificus interaction in the gills: Role of the RtxA13 toxin.</title>
        <authorList>
            <person name="Callol A."/>
            <person name="Pajuelo D."/>
            <person name="Ebbesson L."/>
            <person name="Teles M."/>
            <person name="MacKenzie S."/>
            <person name="Amaro C."/>
        </authorList>
    </citation>
    <scope>NUCLEOTIDE SEQUENCE</scope>
</reference>
<accession>A0A0E9XZ48</accession>
<protein>
    <submittedName>
        <fullName evidence="1">Uncharacterized protein</fullName>
    </submittedName>
</protein>
<name>A0A0E9XZ48_ANGAN</name>
<evidence type="ECO:0000313" key="1">
    <source>
        <dbReference type="EMBL" id="JAI07702.1"/>
    </source>
</evidence>
<dbReference type="AlphaFoldDB" id="A0A0E9XZ48"/>
<organism evidence="1">
    <name type="scientific">Anguilla anguilla</name>
    <name type="common">European freshwater eel</name>
    <name type="synonym">Muraena anguilla</name>
    <dbReference type="NCBI Taxonomy" id="7936"/>
    <lineage>
        <taxon>Eukaryota</taxon>
        <taxon>Metazoa</taxon>
        <taxon>Chordata</taxon>
        <taxon>Craniata</taxon>
        <taxon>Vertebrata</taxon>
        <taxon>Euteleostomi</taxon>
        <taxon>Actinopterygii</taxon>
        <taxon>Neopterygii</taxon>
        <taxon>Teleostei</taxon>
        <taxon>Anguilliformes</taxon>
        <taxon>Anguillidae</taxon>
        <taxon>Anguilla</taxon>
    </lineage>
</organism>
<proteinExistence type="predicted"/>
<reference evidence="1" key="1">
    <citation type="submission" date="2014-11" db="EMBL/GenBank/DDBJ databases">
        <authorList>
            <person name="Amaro Gonzalez C."/>
        </authorList>
    </citation>
    <scope>NUCLEOTIDE SEQUENCE</scope>
</reference>